<accession>A0A9W3AG38</accession>
<keyword evidence="14" id="KW-1185">Reference proteome</keyword>
<evidence type="ECO:0000256" key="3">
    <source>
        <dbReference type="ARBA" id="ARBA00022490"/>
    </source>
</evidence>
<evidence type="ECO:0000256" key="8">
    <source>
        <dbReference type="ARBA" id="ARBA00023212"/>
    </source>
</evidence>
<dbReference type="GO" id="GO:0005886">
    <property type="term" value="C:plasma membrane"/>
    <property type="evidence" value="ECO:0007669"/>
    <property type="project" value="TreeGrafter"/>
</dbReference>
<evidence type="ECO:0000259" key="13">
    <source>
        <dbReference type="PROSITE" id="PS50135"/>
    </source>
</evidence>
<sequence>MNSLFGSEFEEKYRDWKAKQNAYGAIYYIKICFFVCFFYFKFSNELQVTSWNHPYVDQIIVKLDESFSPFKYAAYRTSLKLRALQVKTGMAWMNTKVVYHVLLSAVPETHEGCISHCHSLSVIVKILHLSDTSHQHEEEIPKASEIILNLIINIYDLDHSGKLSYRSLGIALSALSSGKLKQKYKNFFAFIKDEENHIKKEELKNCILDLIQITDIIKESHAFGSNVKAAVSSCFRFADTSNNDCVNEEIFYKWLLQEPQTFIWLPTLHRIQATENIVHDIRCCVCLAMPIKGFRYRCLYCFKYDQCQHCFLQGLTSHNHKQRHPMTEYCFPTSAKDNTKALLNILKNKITGNQNQSKPNYLPVDDTANSFEGFNRSVGDVEDCQHSCNSESSDSGLANSSDNSPSGGDCGCYNQGFEDIKVEDKAGSNKSSSKMFKNSFPKEGPEAEMAERIQLLEQENRQLQRKLKFLQTKFELDSAFLEDNSFKPEISQEDCSTTKSMSSKLANLSLVSALENVEMIDSKETSLLQKAEDQEDIKKEPTAQKFTVESPQSSDIPQLIQSQSETESSNGLMYQTCDMSLEIDGAKDKSKISEDHCDLDQILFISENTPVDFERSAILGNKRSSSCKLHLVSETNPHTYFSRLAKSHKREGKARNAIDGRCKDYLMEKTVSPEITSIELSNIISSSFRSTPSFSHHHNLNSFQATPGLELRAGNAAVEPVYMSTPLVPSHLMHPPATNSEDKENHSKPIPKHLYSTASPLSAIPQWHRKKILLSCYSIQSCNASPTCDSTGQLTKLMAKADKIGDMINQGQSYLTTEDQECYEKMLQEFEKECMSDLTSNKFQMDADDAEMLQAVFTIEEAMKDLVQATAQNQH</sequence>
<dbReference type="Pfam" id="PF00569">
    <property type="entry name" value="ZZ"/>
    <property type="match status" value="1"/>
</dbReference>
<keyword evidence="8" id="KW-0206">Cytoskeleton</keyword>
<dbReference type="Gene3D" id="1.10.238.10">
    <property type="entry name" value="EF-hand"/>
    <property type="match status" value="2"/>
</dbReference>
<evidence type="ECO:0000256" key="4">
    <source>
        <dbReference type="ARBA" id="ARBA00022723"/>
    </source>
</evidence>
<evidence type="ECO:0000256" key="12">
    <source>
        <dbReference type="SAM" id="Phobius"/>
    </source>
</evidence>
<comment type="subcellular location">
    <subcellularLocation>
        <location evidence="2">Cell membrane</location>
        <location evidence="2">Sarcolemma</location>
        <topology evidence="2">Peripheral membrane protein</topology>
        <orientation evidence="2">Cytoplasmic side</orientation>
    </subcellularLocation>
    <subcellularLocation>
        <location evidence="1">Cytoplasm</location>
        <location evidence="1">Cytoskeleton</location>
    </subcellularLocation>
</comment>
<keyword evidence="10" id="KW-0175">Coiled coil</keyword>
<dbReference type="RefSeq" id="XP_055886257.1">
    <property type="nucleotide sequence ID" value="XM_056030282.1"/>
</dbReference>
<feature type="compositionally biased region" description="Polar residues" evidence="11">
    <location>
        <begin position="544"/>
        <end position="570"/>
    </location>
</feature>
<dbReference type="PANTHER" id="PTHR12268:SF14">
    <property type="entry name" value="DYSTROPHIN-1"/>
    <property type="match status" value="1"/>
</dbReference>
<dbReference type="Gene3D" id="6.10.140.70">
    <property type="match status" value="1"/>
</dbReference>
<gene>
    <name evidence="15" type="primary">LOC106060451</name>
</gene>
<evidence type="ECO:0000256" key="2">
    <source>
        <dbReference type="ARBA" id="ARBA00004278"/>
    </source>
</evidence>
<keyword evidence="6" id="KW-0862">Zinc</keyword>
<keyword evidence="3" id="KW-0963">Cytoplasm</keyword>
<dbReference type="GO" id="GO:0005737">
    <property type="term" value="C:cytoplasm"/>
    <property type="evidence" value="ECO:0007669"/>
    <property type="project" value="UniProtKB-SubCell"/>
</dbReference>
<dbReference type="InterPro" id="IPR050774">
    <property type="entry name" value="KCMF1/Dystrophin"/>
</dbReference>
<dbReference type="Pfam" id="PF09069">
    <property type="entry name" value="EF-hand_3"/>
    <property type="match status" value="1"/>
</dbReference>
<dbReference type="SUPFAM" id="SSF47473">
    <property type="entry name" value="EF-hand"/>
    <property type="match status" value="2"/>
</dbReference>
<keyword evidence="12" id="KW-0472">Membrane</keyword>
<keyword evidence="12" id="KW-1133">Transmembrane helix</keyword>
<keyword evidence="7" id="KW-0106">Calcium</keyword>
<dbReference type="InterPro" id="IPR011992">
    <property type="entry name" value="EF-hand-dom_pair"/>
</dbReference>
<feature type="region of interest" description="Disordered" evidence="11">
    <location>
        <begin position="424"/>
        <end position="444"/>
    </location>
</feature>
<dbReference type="InterPro" id="IPR000433">
    <property type="entry name" value="Znf_ZZ"/>
</dbReference>
<dbReference type="Gene3D" id="3.30.60.90">
    <property type="match status" value="1"/>
</dbReference>
<keyword evidence="4" id="KW-0479">Metal-binding</keyword>
<dbReference type="SUPFAM" id="SSF57850">
    <property type="entry name" value="RING/U-box"/>
    <property type="match status" value="1"/>
</dbReference>
<feature type="region of interest" description="Disordered" evidence="11">
    <location>
        <begin position="540"/>
        <end position="570"/>
    </location>
</feature>
<evidence type="ECO:0000256" key="11">
    <source>
        <dbReference type="SAM" id="MobiDB-lite"/>
    </source>
</evidence>
<evidence type="ECO:0000313" key="15">
    <source>
        <dbReference type="RefSeq" id="XP_055886257.1"/>
    </source>
</evidence>
<dbReference type="OMA" id="WITIEGM"/>
<dbReference type="PANTHER" id="PTHR12268">
    <property type="entry name" value="E3 UBIQUITIN-PROTEIN LIGASE KCMF1"/>
    <property type="match status" value="1"/>
</dbReference>
<organism evidence="14 15">
    <name type="scientific">Biomphalaria glabrata</name>
    <name type="common">Bloodfluke planorb</name>
    <name type="synonym">Freshwater snail</name>
    <dbReference type="NCBI Taxonomy" id="6526"/>
    <lineage>
        <taxon>Eukaryota</taxon>
        <taxon>Metazoa</taxon>
        <taxon>Spiralia</taxon>
        <taxon>Lophotrochozoa</taxon>
        <taxon>Mollusca</taxon>
        <taxon>Gastropoda</taxon>
        <taxon>Heterobranchia</taxon>
        <taxon>Euthyneura</taxon>
        <taxon>Panpulmonata</taxon>
        <taxon>Hygrophila</taxon>
        <taxon>Lymnaeoidea</taxon>
        <taxon>Planorbidae</taxon>
        <taxon>Biomphalaria</taxon>
    </lineage>
</organism>
<dbReference type="InterPro" id="IPR015154">
    <property type="entry name" value="EF-hand_dom_typ2"/>
</dbReference>
<evidence type="ECO:0000256" key="7">
    <source>
        <dbReference type="ARBA" id="ARBA00022837"/>
    </source>
</evidence>
<dbReference type="Proteomes" id="UP001165740">
    <property type="component" value="Chromosome 5"/>
</dbReference>
<evidence type="ECO:0000256" key="1">
    <source>
        <dbReference type="ARBA" id="ARBA00004245"/>
    </source>
</evidence>
<dbReference type="InterPro" id="IPR043145">
    <property type="entry name" value="Znf_ZZ_sf"/>
</dbReference>
<evidence type="ECO:0000256" key="5">
    <source>
        <dbReference type="ARBA" id="ARBA00022771"/>
    </source>
</evidence>
<dbReference type="GeneID" id="106060451"/>
<dbReference type="OrthoDB" id="10057795at2759"/>
<protein>
    <submittedName>
        <fullName evidence="15">Dystrophin-like isoform X1</fullName>
    </submittedName>
</protein>
<evidence type="ECO:0000256" key="10">
    <source>
        <dbReference type="SAM" id="Coils"/>
    </source>
</evidence>
<feature type="transmembrane region" description="Helical" evidence="12">
    <location>
        <begin position="21"/>
        <end position="40"/>
    </location>
</feature>
<dbReference type="Pfam" id="PF09068">
    <property type="entry name" value="EF-hand_2"/>
    <property type="match status" value="1"/>
</dbReference>
<keyword evidence="12" id="KW-0812">Transmembrane</keyword>
<dbReference type="InterPro" id="IPR015153">
    <property type="entry name" value="EF-hand_dom_typ1"/>
</dbReference>
<feature type="domain" description="ZZ-type" evidence="13">
    <location>
        <begin position="278"/>
        <end position="334"/>
    </location>
</feature>
<dbReference type="PROSITE" id="PS50135">
    <property type="entry name" value="ZF_ZZ_2"/>
    <property type="match status" value="1"/>
</dbReference>
<dbReference type="AlphaFoldDB" id="A0A9W3AG38"/>
<evidence type="ECO:0000313" key="14">
    <source>
        <dbReference type="Proteomes" id="UP001165740"/>
    </source>
</evidence>
<feature type="coiled-coil region" evidence="10">
    <location>
        <begin position="446"/>
        <end position="473"/>
    </location>
</feature>
<reference evidence="15" key="1">
    <citation type="submission" date="2025-08" db="UniProtKB">
        <authorList>
            <consortium name="RefSeq"/>
        </authorList>
    </citation>
    <scope>IDENTIFICATION</scope>
</reference>
<proteinExistence type="predicted"/>
<name>A0A9W3AG38_BIOGL</name>
<evidence type="ECO:0000256" key="9">
    <source>
        <dbReference type="PROSITE-ProRule" id="PRU00228"/>
    </source>
</evidence>
<dbReference type="GO" id="GO:0008270">
    <property type="term" value="F:zinc ion binding"/>
    <property type="evidence" value="ECO:0007669"/>
    <property type="project" value="UniProtKB-KW"/>
</dbReference>
<keyword evidence="5 9" id="KW-0863">Zinc-finger</keyword>
<evidence type="ECO:0000256" key="6">
    <source>
        <dbReference type="ARBA" id="ARBA00022833"/>
    </source>
</evidence>
<dbReference type="SMART" id="SM00291">
    <property type="entry name" value="ZnF_ZZ"/>
    <property type="match status" value="1"/>
</dbReference>
<feature type="compositionally biased region" description="Low complexity" evidence="11">
    <location>
        <begin position="428"/>
        <end position="442"/>
    </location>
</feature>